<dbReference type="InterPro" id="IPR056803">
    <property type="entry name" value="ATR-like_N-HEAT"/>
</dbReference>
<sequence>MDYPVSQHMNKDHDDFSDRKFRETLNITIINNFLDLKASTSASNHATLSAFFHHMRNSFKEIPHIFVASPVHHDADENRQEKVDICLSTAFTEWLMMWLLHVLSDPCATSVHKDCKDLFFYLLQLIKFNNTFNFRHCVIRLIDLLSELNGMVDRFVDGNAEVCRIENYFYSDEKLKSECAQELDLVMISISFSTPDECEALQEKITSLLEMLIIDITQFLPDQCNNLCKILCNQIELGELSLKKESVTAIASLVREHGLMFSVSNINYLFGCLQAITLFVCTFEESVFDVFRSLEDAVSLFLKIMIEKVDKPESKYMLTTSTLGKTIEVLSEAATGPRFLDSTECFQSSVVAGIIFFLQHGKENGYSFPLILQEHLSNFVVTSLGSKTSKSLQHLAVHLIKTEGKNYTFGTNQSMGRFEDGQEKLILFENMRDISETWLQFYKRLIYILNTETSDKVIDVDLVCSYTEILLRSYCELHHIEKFEFQEFSLSESQLHVSRRRFPPLIIDSFNAHAKYLLINHFSSTYEKIITFYKQVLLLQDLLRLTDEHYGIICNILSIPWTLEEVSRMPH</sequence>
<feature type="domain" description="Serine/threonine-protein kinase ATR-like N-HEAT region" evidence="1">
    <location>
        <begin position="64"/>
        <end position="258"/>
    </location>
</feature>
<dbReference type="EMBL" id="BGPR01008598">
    <property type="protein sequence ID" value="GBN34824.1"/>
    <property type="molecule type" value="Genomic_DNA"/>
</dbReference>
<gene>
    <name evidence="2" type="ORF">AVEN_224599_1</name>
</gene>
<accession>A0A4Y2N840</accession>
<evidence type="ECO:0000313" key="3">
    <source>
        <dbReference type="Proteomes" id="UP000499080"/>
    </source>
</evidence>
<dbReference type="AlphaFoldDB" id="A0A4Y2N840"/>
<evidence type="ECO:0000259" key="1">
    <source>
        <dbReference type="Pfam" id="PF25032"/>
    </source>
</evidence>
<evidence type="ECO:0000313" key="2">
    <source>
        <dbReference type="EMBL" id="GBN34824.1"/>
    </source>
</evidence>
<reference evidence="2 3" key="1">
    <citation type="journal article" date="2019" name="Sci. Rep.">
        <title>Orb-weaving spider Araneus ventricosus genome elucidates the spidroin gene catalogue.</title>
        <authorList>
            <person name="Kono N."/>
            <person name="Nakamura H."/>
            <person name="Ohtoshi R."/>
            <person name="Moran D.A.P."/>
            <person name="Shinohara A."/>
            <person name="Yoshida Y."/>
            <person name="Fujiwara M."/>
            <person name="Mori M."/>
            <person name="Tomita M."/>
            <person name="Arakawa K."/>
        </authorList>
    </citation>
    <scope>NUCLEOTIDE SEQUENCE [LARGE SCALE GENOMIC DNA]</scope>
</reference>
<organism evidence="2 3">
    <name type="scientific">Araneus ventricosus</name>
    <name type="common">Orbweaver spider</name>
    <name type="synonym">Epeira ventricosa</name>
    <dbReference type="NCBI Taxonomy" id="182803"/>
    <lineage>
        <taxon>Eukaryota</taxon>
        <taxon>Metazoa</taxon>
        <taxon>Ecdysozoa</taxon>
        <taxon>Arthropoda</taxon>
        <taxon>Chelicerata</taxon>
        <taxon>Arachnida</taxon>
        <taxon>Araneae</taxon>
        <taxon>Araneomorphae</taxon>
        <taxon>Entelegynae</taxon>
        <taxon>Araneoidea</taxon>
        <taxon>Araneidae</taxon>
        <taxon>Araneus</taxon>
    </lineage>
</organism>
<dbReference type="Pfam" id="PF25032">
    <property type="entry name" value="N-HEAT_ATR"/>
    <property type="match status" value="1"/>
</dbReference>
<name>A0A4Y2N840_ARAVE</name>
<protein>
    <recommendedName>
        <fullName evidence="1">Serine/threonine-protein kinase ATR-like N-HEAT region domain-containing protein</fullName>
    </recommendedName>
</protein>
<dbReference type="OrthoDB" id="6108776at2759"/>
<dbReference type="Proteomes" id="UP000499080">
    <property type="component" value="Unassembled WGS sequence"/>
</dbReference>
<keyword evidence="3" id="KW-1185">Reference proteome</keyword>
<proteinExistence type="predicted"/>
<comment type="caution">
    <text evidence="2">The sequence shown here is derived from an EMBL/GenBank/DDBJ whole genome shotgun (WGS) entry which is preliminary data.</text>
</comment>